<evidence type="ECO:0000313" key="2">
    <source>
        <dbReference type="Proteomes" id="UP000321798"/>
    </source>
</evidence>
<dbReference type="AlphaFoldDB" id="A0A512PIA1"/>
<protein>
    <submittedName>
        <fullName evidence="1">Uncharacterized protein</fullName>
    </submittedName>
</protein>
<proteinExistence type="predicted"/>
<keyword evidence="2" id="KW-1185">Reference proteome</keyword>
<sequence>MKKLLLLAAAAAVGYVVYQRYVQDRDERDLWSEVTDTFE</sequence>
<name>A0A512PIA1_9CELL</name>
<evidence type="ECO:0000313" key="1">
    <source>
        <dbReference type="EMBL" id="GEP70929.1"/>
    </source>
</evidence>
<gene>
    <name evidence="1" type="ORF">CSO01_36440</name>
</gene>
<dbReference type="InterPro" id="IPR047990">
    <property type="entry name" value="DLW39-like"/>
</dbReference>
<comment type="caution">
    <text evidence="1">The sequence shown here is derived from an EMBL/GenBank/DDBJ whole genome shotgun (WGS) entry which is preliminary data.</text>
</comment>
<reference evidence="1 2" key="1">
    <citation type="submission" date="2019-07" db="EMBL/GenBank/DDBJ databases">
        <title>Whole genome shotgun sequence of Cellulomonas soli NBRC 109434.</title>
        <authorList>
            <person name="Hosoyama A."/>
            <person name="Uohara A."/>
            <person name="Ohji S."/>
            <person name="Ichikawa N."/>
        </authorList>
    </citation>
    <scope>NUCLEOTIDE SEQUENCE [LARGE SCALE GENOMIC DNA]</scope>
    <source>
        <strain evidence="1 2">NBRC 109434</strain>
    </source>
</reference>
<accession>A0A512PIA1</accession>
<organism evidence="1 2">
    <name type="scientific">Cellulomonas soli</name>
    <dbReference type="NCBI Taxonomy" id="931535"/>
    <lineage>
        <taxon>Bacteria</taxon>
        <taxon>Bacillati</taxon>
        <taxon>Actinomycetota</taxon>
        <taxon>Actinomycetes</taxon>
        <taxon>Micrococcales</taxon>
        <taxon>Cellulomonadaceae</taxon>
        <taxon>Cellulomonas</taxon>
    </lineage>
</organism>
<dbReference type="EMBL" id="BKAL01000017">
    <property type="protein sequence ID" value="GEP70929.1"/>
    <property type="molecule type" value="Genomic_DNA"/>
</dbReference>
<dbReference type="NCBIfam" id="NF038356">
    <property type="entry name" value="actino_DLW39"/>
    <property type="match status" value="1"/>
</dbReference>
<dbReference type="RefSeq" id="WP_218866562.1">
    <property type="nucleotide sequence ID" value="NZ_BAABBJ010000013.1"/>
</dbReference>
<dbReference type="Proteomes" id="UP000321798">
    <property type="component" value="Unassembled WGS sequence"/>
</dbReference>